<dbReference type="EMBL" id="CP074132">
    <property type="protein sequence ID" value="QUX27304.1"/>
    <property type="molecule type" value="Genomic_DNA"/>
</dbReference>
<sequence length="65" mass="7079">MREQWYKSSYSTASGECVEAARLASGEHGMRDSKQPELGHLAFASAEWHPFVSSLKTADTTSATS</sequence>
<feature type="domain" description="DUF397" evidence="1">
    <location>
        <begin position="4"/>
        <end position="56"/>
    </location>
</feature>
<evidence type="ECO:0000313" key="3">
    <source>
        <dbReference type="Proteomes" id="UP000678016"/>
    </source>
</evidence>
<keyword evidence="3" id="KW-1185">Reference proteome</keyword>
<evidence type="ECO:0000313" key="2">
    <source>
        <dbReference type="EMBL" id="QUX27304.1"/>
    </source>
</evidence>
<dbReference type="Proteomes" id="UP000678016">
    <property type="component" value="Chromosome"/>
</dbReference>
<evidence type="ECO:0000259" key="1">
    <source>
        <dbReference type="Pfam" id="PF04149"/>
    </source>
</evidence>
<name>A0ABX8BYP5_9ACTN</name>
<gene>
    <name evidence="2" type="ORF">KGD83_18515</name>
</gene>
<reference evidence="3" key="1">
    <citation type="submission" date="2021-05" db="EMBL/GenBank/DDBJ databases">
        <title>Direct Submission.</title>
        <authorList>
            <person name="Li K."/>
            <person name="Gao J."/>
        </authorList>
    </citation>
    <scope>NUCLEOTIDE SEQUENCE [LARGE SCALE GENOMIC DNA]</scope>
    <source>
        <strain evidence="3">HDS12</strain>
    </source>
</reference>
<dbReference type="Pfam" id="PF04149">
    <property type="entry name" value="DUF397"/>
    <property type="match status" value="1"/>
</dbReference>
<accession>A0ABX8BYP5</accession>
<protein>
    <submittedName>
        <fullName evidence="2">DUF397 domain-containing protein</fullName>
    </submittedName>
</protein>
<dbReference type="RefSeq" id="WP_212640374.1">
    <property type="nucleotide sequence ID" value="NZ_CP074132.1"/>
</dbReference>
<organism evidence="2 3">
    <name type="scientific">Nocardiopsis akebiae</name>
    <dbReference type="NCBI Taxonomy" id="2831968"/>
    <lineage>
        <taxon>Bacteria</taxon>
        <taxon>Bacillati</taxon>
        <taxon>Actinomycetota</taxon>
        <taxon>Actinomycetes</taxon>
        <taxon>Streptosporangiales</taxon>
        <taxon>Nocardiopsidaceae</taxon>
        <taxon>Nocardiopsis</taxon>
    </lineage>
</organism>
<dbReference type="InterPro" id="IPR007278">
    <property type="entry name" value="DUF397"/>
</dbReference>
<proteinExistence type="predicted"/>